<evidence type="ECO:0000313" key="1">
    <source>
        <dbReference type="EMBL" id="NEB89073.1"/>
    </source>
</evidence>
<dbReference type="PROSITE" id="PS51257">
    <property type="entry name" value="PROKAR_LIPOPROTEIN"/>
    <property type="match status" value="1"/>
</dbReference>
<name>A0A6G3T1S0_STRAQ</name>
<dbReference type="AlphaFoldDB" id="A0A6G3T1S0"/>
<organism evidence="1">
    <name type="scientific">Streptomyces anulatus</name>
    <name type="common">Streptomyces chrysomallus</name>
    <dbReference type="NCBI Taxonomy" id="1892"/>
    <lineage>
        <taxon>Bacteria</taxon>
        <taxon>Bacillati</taxon>
        <taxon>Actinomycetota</taxon>
        <taxon>Actinomycetes</taxon>
        <taxon>Kitasatosporales</taxon>
        <taxon>Streptomycetaceae</taxon>
        <taxon>Streptomyces</taxon>
    </lineage>
</organism>
<dbReference type="RefSeq" id="WP_164260693.1">
    <property type="nucleotide sequence ID" value="NZ_JAAGMK010000948.1"/>
</dbReference>
<protein>
    <recommendedName>
        <fullName evidence="2">DUF3558 domain-containing protein</fullName>
    </recommendedName>
</protein>
<sequence length="219" mass="23007">MTILRHHGNWMAAVAALAVAGLLSGCSGKEERAEESPKLKQCKSLLGAGNVDAAVESAGGGDVEVAGTPQADVLAKSLVAEAKKWQKSDLQHTGYTGCRMDMFEGDQTSGTVDASVKWSVLSLGMLDSPENSRTWRRANESVFVAPEPGPARMQLIAVCAVPGAIASQRSELPLQFEVAGESLGSELRWKTLSTFARSVTEEMGCAKPPVIPSALPPSA</sequence>
<proteinExistence type="predicted"/>
<gene>
    <name evidence="1" type="ORF">G3I43_33665</name>
</gene>
<dbReference type="EMBL" id="JAAGMK010000948">
    <property type="protein sequence ID" value="NEB89073.1"/>
    <property type="molecule type" value="Genomic_DNA"/>
</dbReference>
<reference evidence="1" key="1">
    <citation type="submission" date="2020-01" db="EMBL/GenBank/DDBJ databases">
        <title>Insect and environment-associated Actinomycetes.</title>
        <authorList>
            <person name="Currrie C."/>
            <person name="Chevrette M."/>
            <person name="Carlson C."/>
            <person name="Stubbendieck R."/>
            <person name="Wendt-Pienkowski E."/>
        </authorList>
    </citation>
    <scope>NUCLEOTIDE SEQUENCE</scope>
    <source>
        <strain evidence="1">SID505</strain>
    </source>
</reference>
<accession>A0A6G3T1S0</accession>
<comment type="caution">
    <text evidence="1">The sequence shown here is derived from an EMBL/GenBank/DDBJ whole genome shotgun (WGS) entry which is preliminary data.</text>
</comment>
<evidence type="ECO:0008006" key="2">
    <source>
        <dbReference type="Google" id="ProtNLM"/>
    </source>
</evidence>